<name>A0ABY8BYY5_9MICO</name>
<keyword evidence="2 3" id="KW-0129">CBS domain</keyword>
<evidence type="ECO:0000256" key="2">
    <source>
        <dbReference type="ARBA" id="ARBA00023122"/>
    </source>
</evidence>
<dbReference type="PANTHER" id="PTHR43080:SF26">
    <property type="entry name" value="REGULATORY PROTEIN"/>
    <property type="match status" value="1"/>
</dbReference>
<dbReference type="InterPro" id="IPR051257">
    <property type="entry name" value="Diverse_CBS-Domain"/>
</dbReference>
<dbReference type="Pfam" id="PF21349">
    <property type="entry name" value="RUBY_RBDX"/>
    <property type="match status" value="1"/>
</dbReference>
<dbReference type="InterPro" id="IPR000644">
    <property type="entry name" value="CBS_dom"/>
</dbReference>
<protein>
    <submittedName>
        <fullName evidence="5">CBS domain-containing protein</fullName>
    </submittedName>
</protein>
<evidence type="ECO:0000259" key="4">
    <source>
        <dbReference type="PROSITE" id="PS51371"/>
    </source>
</evidence>
<dbReference type="EMBL" id="CP119108">
    <property type="protein sequence ID" value="WEG09404.1"/>
    <property type="molecule type" value="Genomic_DNA"/>
</dbReference>
<evidence type="ECO:0000313" key="5">
    <source>
        <dbReference type="EMBL" id="WEG09404.1"/>
    </source>
</evidence>
<dbReference type="CDD" id="cd04586">
    <property type="entry name" value="CBS_pair_BON_assoc"/>
    <property type="match status" value="1"/>
</dbReference>
<dbReference type="PANTHER" id="PTHR43080">
    <property type="entry name" value="CBS DOMAIN-CONTAINING PROTEIN CBSX3, MITOCHONDRIAL"/>
    <property type="match status" value="1"/>
</dbReference>
<organism evidence="5 6">
    <name type="scientific">Microbacterium horticulturae</name>
    <dbReference type="NCBI Taxonomy" id="3028316"/>
    <lineage>
        <taxon>Bacteria</taxon>
        <taxon>Bacillati</taxon>
        <taxon>Actinomycetota</taxon>
        <taxon>Actinomycetes</taxon>
        <taxon>Micrococcales</taxon>
        <taxon>Microbacteriaceae</taxon>
        <taxon>Microbacterium</taxon>
    </lineage>
</organism>
<sequence>MEPRAGAAAGITAGQVMTAPVVTVTPDTPVTRIADTLTSSRISAVPVVDASGAVLGLVSELDMLTRGGRTAQDVMTTAVISVTTDTDIEQVRRILVGSGIRRVPVLSSGRLVGILSRHDLVGRVLEWACGVCGETVRGAHPPLVCPKCGGSEDRFGLQEQPPGP</sequence>
<evidence type="ECO:0000256" key="1">
    <source>
        <dbReference type="ARBA" id="ARBA00001965"/>
    </source>
</evidence>
<accession>A0ABY8BYY5</accession>
<dbReference type="Proteomes" id="UP001214553">
    <property type="component" value="Chromosome"/>
</dbReference>
<evidence type="ECO:0000313" key="6">
    <source>
        <dbReference type="Proteomes" id="UP001214553"/>
    </source>
</evidence>
<gene>
    <name evidence="5" type="ORF">PU630_02210</name>
</gene>
<dbReference type="InterPro" id="IPR046342">
    <property type="entry name" value="CBS_dom_sf"/>
</dbReference>
<dbReference type="SUPFAM" id="SSF54631">
    <property type="entry name" value="CBS-domain pair"/>
    <property type="match status" value="1"/>
</dbReference>
<dbReference type="InterPro" id="IPR048574">
    <property type="entry name" value="RUBY_RBDX"/>
</dbReference>
<feature type="domain" description="CBS" evidence="4">
    <location>
        <begin position="75"/>
        <end position="131"/>
    </location>
</feature>
<dbReference type="SUPFAM" id="SSF57802">
    <property type="entry name" value="Rubredoxin-like"/>
    <property type="match status" value="1"/>
</dbReference>
<proteinExistence type="predicted"/>
<dbReference type="Pfam" id="PF00571">
    <property type="entry name" value="CBS"/>
    <property type="match status" value="2"/>
</dbReference>
<dbReference type="SMART" id="SM00116">
    <property type="entry name" value="CBS"/>
    <property type="match status" value="2"/>
</dbReference>
<dbReference type="Gene3D" id="2.20.28.10">
    <property type="match status" value="1"/>
</dbReference>
<reference evidence="5 6" key="1">
    <citation type="submission" date="2023-03" db="EMBL/GenBank/DDBJ databases">
        <title>Genome sequence of Microbacterium sp. KACC 23027.</title>
        <authorList>
            <person name="Kim S."/>
            <person name="Heo J."/>
            <person name="Kwon S.-W."/>
        </authorList>
    </citation>
    <scope>NUCLEOTIDE SEQUENCE [LARGE SCALE GENOMIC DNA]</scope>
    <source>
        <strain evidence="5 6">KACC 23027</strain>
    </source>
</reference>
<dbReference type="PROSITE" id="PS51371">
    <property type="entry name" value="CBS"/>
    <property type="match status" value="2"/>
</dbReference>
<dbReference type="Gene3D" id="3.10.580.10">
    <property type="entry name" value="CBS-domain"/>
    <property type="match status" value="2"/>
</dbReference>
<comment type="cofactor">
    <cofactor evidence="1">
        <name>Fe(3+)</name>
        <dbReference type="ChEBI" id="CHEBI:29034"/>
    </cofactor>
</comment>
<keyword evidence="6" id="KW-1185">Reference proteome</keyword>
<feature type="domain" description="CBS" evidence="4">
    <location>
        <begin position="17"/>
        <end position="74"/>
    </location>
</feature>
<dbReference type="RefSeq" id="WP_275278728.1">
    <property type="nucleotide sequence ID" value="NZ_CP119108.1"/>
</dbReference>
<evidence type="ECO:0000256" key="3">
    <source>
        <dbReference type="PROSITE-ProRule" id="PRU00703"/>
    </source>
</evidence>